<name>A0ABN9HCT9_9NEOB</name>
<evidence type="ECO:0000313" key="1">
    <source>
        <dbReference type="EMBL" id="CAI9618291.1"/>
    </source>
</evidence>
<accession>A0ABN9HCT9</accession>
<comment type="caution">
    <text evidence="1">The sequence shown here is derived from an EMBL/GenBank/DDBJ whole genome shotgun (WGS) entry which is preliminary data.</text>
</comment>
<feature type="non-terminal residue" evidence="1">
    <location>
        <position position="69"/>
    </location>
</feature>
<dbReference type="Proteomes" id="UP001162483">
    <property type="component" value="Unassembled WGS sequence"/>
</dbReference>
<gene>
    <name evidence="1" type="ORF">SPARVUS_LOCUS15670090</name>
</gene>
<protein>
    <submittedName>
        <fullName evidence="1">Uncharacterized protein</fullName>
    </submittedName>
</protein>
<organism evidence="1 2">
    <name type="scientific">Staurois parvus</name>
    <dbReference type="NCBI Taxonomy" id="386267"/>
    <lineage>
        <taxon>Eukaryota</taxon>
        <taxon>Metazoa</taxon>
        <taxon>Chordata</taxon>
        <taxon>Craniata</taxon>
        <taxon>Vertebrata</taxon>
        <taxon>Euteleostomi</taxon>
        <taxon>Amphibia</taxon>
        <taxon>Batrachia</taxon>
        <taxon>Anura</taxon>
        <taxon>Neobatrachia</taxon>
        <taxon>Ranoidea</taxon>
        <taxon>Ranidae</taxon>
        <taxon>Staurois</taxon>
    </lineage>
</organism>
<dbReference type="EMBL" id="CATNWA010020422">
    <property type="protein sequence ID" value="CAI9618291.1"/>
    <property type="molecule type" value="Genomic_DNA"/>
</dbReference>
<keyword evidence="2" id="KW-1185">Reference proteome</keyword>
<proteinExistence type="predicted"/>
<evidence type="ECO:0000313" key="2">
    <source>
        <dbReference type="Proteomes" id="UP001162483"/>
    </source>
</evidence>
<reference evidence="1" key="1">
    <citation type="submission" date="2023-05" db="EMBL/GenBank/DDBJ databases">
        <authorList>
            <person name="Stuckert A."/>
        </authorList>
    </citation>
    <scope>NUCLEOTIDE SEQUENCE</scope>
</reference>
<sequence>MWYILDRGVWGHIILGQRGGGGRGIHFMDSEGWPVGGHGILVQRGWLGICTEIGLAGSNSNWGSGGGLG</sequence>